<name>A0A645ANE5_9ZZZZ</name>
<gene>
    <name evidence="1" type="ORF">SDC9_101478</name>
</gene>
<reference evidence="1" key="1">
    <citation type="submission" date="2019-08" db="EMBL/GenBank/DDBJ databases">
        <authorList>
            <person name="Kucharzyk K."/>
            <person name="Murdoch R.W."/>
            <person name="Higgins S."/>
            <person name="Loffler F."/>
        </authorList>
    </citation>
    <scope>NUCLEOTIDE SEQUENCE</scope>
</reference>
<comment type="caution">
    <text evidence="1">The sequence shown here is derived from an EMBL/GenBank/DDBJ whole genome shotgun (WGS) entry which is preliminary data.</text>
</comment>
<evidence type="ECO:0000313" key="1">
    <source>
        <dbReference type="EMBL" id="MPM54699.1"/>
    </source>
</evidence>
<accession>A0A645ANE5</accession>
<protein>
    <submittedName>
        <fullName evidence="1">Uncharacterized protein</fullName>
    </submittedName>
</protein>
<sequence>MPASSRASFMSISWVTIDLTLTTSLSPVAAMRPMMIRLASSASRAQCTWPPALVKFSSNCTRYSSRWRPTRVLICSPAVRSSCQSSSSATTLARLLRIVVVACLRLARCWVLARPFFAPIWKRGESMYSPGGGAGVRRCWVSAVITHLPRYARESRQYG</sequence>
<dbReference type="EMBL" id="VSSQ01014921">
    <property type="protein sequence ID" value="MPM54699.1"/>
    <property type="molecule type" value="Genomic_DNA"/>
</dbReference>
<organism evidence="1">
    <name type="scientific">bioreactor metagenome</name>
    <dbReference type="NCBI Taxonomy" id="1076179"/>
    <lineage>
        <taxon>unclassified sequences</taxon>
        <taxon>metagenomes</taxon>
        <taxon>ecological metagenomes</taxon>
    </lineage>
</organism>
<dbReference type="AlphaFoldDB" id="A0A645ANE5"/>
<proteinExistence type="predicted"/>